<dbReference type="InterPro" id="IPR033133">
    <property type="entry name" value="PUM-HD"/>
</dbReference>
<dbReference type="PROSITE" id="PS50302">
    <property type="entry name" value="PUM"/>
    <property type="match status" value="8"/>
</dbReference>
<evidence type="ECO:0000259" key="6">
    <source>
        <dbReference type="PROSITE" id="PS50303"/>
    </source>
</evidence>
<feature type="repeat" description="Pumilio" evidence="5">
    <location>
        <begin position="502"/>
        <end position="538"/>
    </location>
</feature>
<sequence>MYEQALIGKKIIGKNTKDEEAEFEMLLNEIPHATSTPNLHHLYHHHHHHHHDNHLNLVNGSSCTPHRIDDGVFDSIPSSNYYQYTCGSPVSGFSLQSDGGSSSSLFSSGQCFSDIGSPTPPPFEDLKSPMSCSRTPHYINGFRLDSKVLNSPAERKVNETLIDELGLSRRFGSMCISNNEGQDSYNLREFLAHPNGIRYWNCSPASSNQISVDGYGGSRNLRKCVSDSGVGVRKSFGHRSPIGYNGELNSALLALQQEMRGANTLVSHDSPVLAHLNSCSSPLNSPWQRSNEMASNYCHRDSPAAKIATTLTWSSLSDDVIYGMRNGLNLNEERGVLNPLNFPQWPYSRGHGGMDKMLELRSLQMSNGRTKASPKVRMHHGGLEGFMNEDSFVLQGEDVKDVNGKGPDQSMNLSKSYVCGMPMDGYQVTRSHLDVRPLVTANDESARNLRLDCSFALPINYNSLVEARGKIRLLAKDQHGCRFLQRMFDEGTVQDVQIIFSEIVDHIVELMMNPFGNYLIQKLLDVCTEEQRMHILLGVTATPGELVRISLNAHGTRVVQKLIETLKTRQQILLVVSALEPGFLALIKDLNGNHVVQRCLQCLSNEDNKFIFIAAANHCVDIATHQHGCCVLQRCIRHSTGEHRDKLIAEISANGLRLAQDAFGNYVVQFILELKIPFATSSLISQFEGHYVHLATQKFSSHVVEKCLAVLNDEDRSRIISELLSTQHFEQLLQDPHANYVIQTALKVSEGHIHNTLVEVIESHKAVSRNSPYSKKIFSQKLLKK</sequence>
<dbReference type="SMART" id="SM00025">
    <property type="entry name" value="Pumilio"/>
    <property type="match status" value="8"/>
</dbReference>
<evidence type="ECO:0000256" key="1">
    <source>
        <dbReference type="ARBA" id="ARBA00022737"/>
    </source>
</evidence>
<dbReference type="InterPro" id="IPR011989">
    <property type="entry name" value="ARM-like"/>
</dbReference>
<dbReference type="FunFam" id="1.25.10.10:FF:000237">
    <property type="entry name" value="Pumilio homolog 9"/>
    <property type="match status" value="1"/>
</dbReference>
<feature type="repeat" description="Pumilio" evidence="5">
    <location>
        <begin position="686"/>
        <end position="721"/>
    </location>
</feature>
<accession>A0AAN8ZPV8</accession>
<dbReference type="SUPFAM" id="SSF48371">
    <property type="entry name" value="ARM repeat"/>
    <property type="match status" value="1"/>
</dbReference>
<protein>
    <submittedName>
        <fullName evidence="7">Pumilio RNA-binding repeat</fullName>
    </submittedName>
</protein>
<dbReference type="InterPro" id="IPR033712">
    <property type="entry name" value="Pumilio_RNA-bd"/>
</dbReference>
<feature type="repeat" description="Pumilio" evidence="5">
    <location>
        <begin position="541"/>
        <end position="577"/>
    </location>
</feature>
<dbReference type="InterPro" id="IPR001313">
    <property type="entry name" value="Pumilio_RNA-bd_rpt"/>
</dbReference>
<dbReference type="InterPro" id="IPR016024">
    <property type="entry name" value="ARM-type_fold"/>
</dbReference>
<evidence type="ECO:0000313" key="7">
    <source>
        <dbReference type="EMBL" id="KAK6945721.1"/>
    </source>
</evidence>
<dbReference type="PROSITE" id="PS50303">
    <property type="entry name" value="PUM_HD"/>
    <property type="match status" value="1"/>
</dbReference>
<dbReference type="Pfam" id="PF00806">
    <property type="entry name" value="PUF"/>
    <property type="match status" value="8"/>
</dbReference>
<reference evidence="7 8" key="1">
    <citation type="submission" date="2023-12" db="EMBL/GenBank/DDBJ databases">
        <title>A high-quality genome assembly for Dillenia turbinata (Dilleniales).</title>
        <authorList>
            <person name="Chanderbali A."/>
        </authorList>
    </citation>
    <scope>NUCLEOTIDE SEQUENCE [LARGE SCALE GENOMIC DNA]</scope>
    <source>
        <strain evidence="7">LSX21</strain>
        <tissue evidence="7">Leaf</tissue>
    </source>
</reference>
<evidence type="ECO:0000256" key="5">
    <source>
        <dbReference type="PROSITE-ProRule" id="PRU00317"/>
    </source>
</evidence>
<feature type="repeat" description="Pumilio" evidence="5">
    <location>
        <begin position="578"/>
        <end position="613"/>
    </location>
</feature>
<keyword evidence="3" id="KW-0694">RNA-binding</keyword>
<dbReference type="CDD" id="cd07920">
    <property type="entry name" value="Pumilio"/>
    <property type="match status" value="1"/>
</dbReference>
<feature type="domain" description="PUM-HD" evidence="6">
    <location>
        <begin position="441"/>
        <end position="785"/>
    </location>
</feature>
<organism evidence="7 8">
    <name type="scientific">Dillenia turbinata</name>
    <dbReference type="NCBI Taxonomy" id="194707"/>
    <lineage>
        <taxon>Eukaryota</taxon>
        <taxon>Viridiplantae</taxon>
        <taxon>Streptophyta</taxon>
        <taxon>Embryophyta</taxon>
        <taxon>Tracheophyta</taxon>
        <taxon>Spermatophyta</taxon>
        <taxon>Magnoliopsida</taxon>
        <taxon>eudicotyledons</taxon>
        <taxon>Gunneridae</taxon>
        <taxon>Pentapetalae</taxon>
        <taxon>Dilleniales</taxon>
        <taxon>Dilleniaceae</taxon>
        <taxon>Dillenia</taxon>
    </lineage>
</organism>
<keyword evidence="1" id="KW-0677">Repeat</keyword>
<comment type="function">
    <text evidence="4">Sequence-specific RNA-binding protein that regulates translation and mRNA stability by binding the 3'-UTR of target mRNAs.</text>
</comment>
<dbReference type="EMBL" id="JBAMMX010000002">
    <property type="protein sequence ID" value="KAK6945721.1"/>
    <property type="molecule type" value="Genomic_DNA"/>
</dbReference>
<dbReference type="PANTHER" id="PTHR12537">
    <property type="entry name" value="RNA BINDING PROTEIN PUMILIO-RELATED"/>
    <property type="match status" value="1"/>
</dbReference>
<dbReference type="Proteomes" id="UP001370490">
    <property type="component" value="Unassembled WGS sequence"/>
</dbReference>
<dbReference type="GO" id="GO:0003729">
    <property type="term" value="F:mRNA binding"/>
    <property type="evidence" value="ECO:0007669"/>
    <property type="project" value="TreeGrafter"/>
</dbReference>
<comment type="caution">
    <text evidence="7">The sequence shown here is derived from an EMBL/GenBank/DDBJ whole genome shotgun (WGS) entry which is preliminary data.</text>
</comment>
<gene>
    <name evidence="7" type="ORF">RJ641_013265</name>
</gene>
<feature type="repeat" description="Pumilio" evidence="5">
    <location>
        <begin position="650"/>
        <end position="685"/>
    </location>
</feature>
<dbReference type="Gene3D" id="1.25.10.10">
    <property type="entry name" value="Leucine-rich Repeat Variant"/>
    <property type="match status" value="1"/>
</dbReference>
<evidence type="ECO:0000256" key="3">
    <source>
        <dbReference type="ARBA" id="ARBA00022884"/>
    </source>
</evidence>
<evidence type="ECO:0000313" key="8">
    <source>
        <dbReference type="Proteomes" id="UP001370490"/>
    </source>
</evidence>
<dbReference type="AlphaFoldDB" id="A0AAN8ZPV8"/>
<proteinExistence type="predicted"/>
<feature type="repeat" description="Pumilio" evidence="5">
    <location>
        <begin position="722"/>
        <end position="759"/>
    </location>
</feature>
<keyword evidence="8" id="KW-1185">Reference proteome</keyword>
<feature type="repeat" description="Pumilio" evidence="5">
    <location>
        <begin position="614"/>
        <end position="649"/>
    </location>
</feature>
<evidence type="ECO:0000256" key="2">
    <source>
        <dbReference type="ARBA" id="ARBA00022845"/>
    </source>
</evidence>
<name>A0AAN8ZPV8_9MAGN</name>
<dbReference type="GO" id="GO:0005737">
    <property type="term" value="C:cytoplasm"/>
    <property type="evidence" value="ECO:0007669"/>
    <property type="project" value="TreeGrafter"/>
</dbReference>
<dbReference type="GO" id="GO:0006417">
    <property type="term" value="P:regulation of translation"/>
    <property type="evidence" value="ECO:0007669"/>
    <property type="project" value="UniProtKB-KW"/>
</dbReference>
<dbReference type="PANTHER" id="PTHR12537:SF13">
    <property type="entry name" value="PUMILIO HOMOLOGY DOMAIN FAMILY MEMBER 4"/>
    <property type="match status" value="1"/>
</dbReference>
<keyword evidence="2" id="KW-0810">Translation regulation</keyword>
<evidence type="ECO:0000256" key="4">
    <source>
        <dbReference type="ARBA" id="ARBA00058490"/>
    </source>
</evidence>
<feature type="repeat" description="Pumilio" evidence="5">
    <location>
        <begin position="463"/>
        <end position="501"/>
    </location>
</feature>